<proteinExistence type="predicted"/>
<evidence type="ECO:0000313" key="3">
    <source>
        <dbReference type="EMBL" id="TFD44834.1"/>
    </source>
</evidence>
<organism evidence="3 4">
    <name type="scientific">Cryobacterium frigoriphilum</name>
    <dbReference type="NCBI Taxonomy" id="1259150"/>
    <lineage>
        <taxon>Bacteria</taxon>
        <taxon>Bacillati</taxon>
        <taxon>Actinomycetota</taxon>
        <taxon>Actinomycetes</taxon>
        <taxon>Micrococcales</taxon>
        <taxon>Microbacteriaceae</taxon>
        <taxon>Cryobacterium</taxon>
    </lineage>
</organism>
<sequence length="199" mass="21642">MTRRVTTFAGGTRSTASRSPSTNQWHAATGCGRQADTPASRRLLTQSETPVTNRPRAEAFSRGSGTGCAPAGTRRGQTDVSESARTNTGDRARLGDFFEALVALSLHIYAAANDAKVSHFRDHDGRHEIDFIIHRGDEEAIGIEVKLKSAITDHDVRHLLWLKKSLPNHIVDLVVINTGTHAYRRQDGVAVIPLALLTA</sequence>
<dbReference type="RefSeq" id="WP_134521362.1">
    <property type="nucleotide sequence ID" value="NZ_SOHE01000091.1"/>
</dbReference>
<dbReference type="AlphaFoldDB" id="A0A4R8ZTB7"/>
<feature type="domain" description="DUF4143" evidence="2">
    <location>
        <begin position="89"/>
        <end position="147"/>
    </location>
</feature>
<evidence type="ECO:0000256" key="1">
    <source>
        <dbReference type="SAM" id="MobiDB-lite"/>
    </source>
</evidence>
<protein>
    <submittedName>
        <fullName evidence="3">DUF4143 domain-containing protein</fullName>
    </submittedName>
</protein>
<evidence type="ECO:0000313" key="4">
    <source>
        <dbReference type="Proteomes" id="UP000297447"/>
    </source>
</evidence>
<feature type="compositionally biased region" description="Polar residues" evidence="1">
    <location>
        <begin position="12"/>
        <end position="26"/>
    </location>
</feature>
<gene>
    <name evidence="3" type="ORF">E3T55_19945</name>
</gene>
<feature type="compositionally biased region" description="Polar residues" evidence="1">
    <location>
        <begin position="43"/>
        <end position="52"/>
    </location>
</feature>
<feature type="compositionally biased region" description="Polar residues" evidence="1">
    <location>
        <begin position="78"/>
        <end position="87"/>
    </location>
</feature>
<keyword evidence="4" id="KW-1185">Reference proteome</keyword>
<dbReference type="PANTHER" id="PTHR43566">
    <property type="entry name" value="CONSERVED PROTEIN"/>
    <property type="match status" value="1"/>
</dbReference>
<dbReference type="EMBL" id="SOHE01000091">
    <property type="protein sequence ID" value="TFD44834.1"/>
    <property type="molecule type" value="Genomic_DNA"/>
</dbReference>
<dbReference type="Pfam" id="PF13635">
    <property type="entry name" value="DUF4143"/>
    <property type="match status" value="1"/>
</dbReference>
<comment type="caution">
    <text evidence="3">The sequence shown here is derived from an EMBL/GenBank/DDBJ whole genome shotgun (WGS) entry which is preliminary data.</text>
</comment>
<dbReference type="PANTHER" id="PTHR43566:SF1">
    <property type="entry name" value="AAA+ ATPASE DOMAIN-CONTAINING PROTEIN"/>
    <property type="match status" value="1"/>
</dbReference>
<dbReference type="Proteomes" id="UP000297447">
    <property type="component" value="Unassembled WGS sequence"/>
</dbReference>
<dbReference type="PROSITE" id="PS51257">
    <property type="entry name" value="PROKAR_LIPOPROTEIN"/>
    <property type="match status" value="1"/>
</dbReference>
<feature type="region of interest" description="Disordered" evidence="1">
    <location>
        <begin position="1"/>
        <end position="87"/>
    </location>
</feature>
<name>A0A4R8ZTB7_9MICO</name>
<reference evidence="3 4" key="1">
    <citation type="submission" date="2019-03" db="EMBL/GenBank/DDBJ databases">
        <title>Genomics of glacier-inhabiting Cryobacterium strains.</title>
        <authorList>
            <person name="Liu Q."/>
            <person name="Xin Y.-H."/>
        </authorList>
    </citation>
    <scope>NUCLEOTIDE SEQUENCE [LARGE SCALE GENOMIC DNA]</scope>
    <source>
        <strain evidence="3 4">Hh14</strain>
    </source>
</reference>
<evidence type="ECO:0000259" key="2">
    <source>
        <dbReference type="Pfam" id="PF13635"/>
    </source>
</evidence>
<dbReference type="OrthoDB" id="128089at2"/>
<dbReference type="InterPro" id="IPR025420">
    <property type="entry name" value="DUF4143"/>
</dbReference>
<accession>A0A4R8ZTB7</accession>